<dbReference type="Gene3D" id="6.10.140.880">
    <property type="match status" value="1"/>
</dbReference>
<name>A0A8F3AGR3_CANAR</name>
<evidence type="ECO:0000259" key="15">
    <source>
        <dbReference type="Pfam" id="PF18126"/>
    </source>
</evidence>
<feature type="domain" description="ATP synthase F1 complex delta/epsilon subunit N-terminal" evidence="14">
    <location>
        <begin position="31"/>
        <end position="111"/>
    </location>
</feature>
<dbReference type="InterPro" id="IPR048938">
    <property type="entry name" value="ATPD_C_fung"/>
</dbReference>
<evidence type="ECO:0000256" key="3">
    <source>
        <dbReference type="ARBA" id="ARBA00016960"/>
    </source>
</evidence>
<dbReference type="FunFam" id="2.60.15.10:FF:000003">
    <property type="entry name" value="ATP synthase subunit delta, mitochondrial"/>
    <property type="match status" value="1"/>
</dbReference>
<dbReference type="SUPFAM" id="SSF51344">
    <property type="entry name" value="Epsilon subunit of F1F0-ATP synthase N-terminal domain"/>
    <property type="match status" value="1"/>
</dbReference>
<evidence type="ECO:0000256" key="5">
    <source>
        <dbReference type="ARBA" id="ARBA00022781"/>
    </source>
</evidence>
<keyword evidence="5" id="KW-0375">Hydrogen ion transport</keyword>
<evidence type="ECO:0000256" key="11">
    <source>
        <dbReference type="ARBA" id="ARBA00023196"/>
    </source>
</evidence>
<sequence length="307" mass="35085">MFRQSLRQVARQSSNVVRRSYATEAATSDALKLSLALPHQTLYSESEVQQVNLPSVNGDLGILANHIPIVEQLRPGLLEIISKGGETEQYFVSGGIALVQPGNKLTISAIEAFKPEQFDANEIKSLIADAQKRAASSDEVVVAEANIELEVLEALQHAFSKLPQKLHNFFIKFPPRPFAQYAEKPSTIKDPHMNPFLPNKNPDSGRWHGAKYSLRRSADLFKMARKFGIQDLLPPIPHRKFYEDKYNNKTWMRGILKQKGQKWERDLPEKLEARKKAIEDMDNIILAARPSYKKRIEKRKQNKRTWF</sequence>
<dbReference type="GO" id="GO:0003735">
    <property type="term" value="F:structural constituent of ribosome"/>
    <property type="evidence" value="ECO:0007669"/>
    <property type="project" value="InterPro"/>
</dbReference>
<dbReference type="InterPro" id="IPR037507">
    <property type="entry name" value="Ribosomal_mL59"/>
</dbReference>
<evidence type="ECO:0000259" key="16">
    <source>
        <dbReference type="Pfam" id="PF21334"/>
    </source>
</evidence>
<evidence type="ECO:0000256" key="7">
    <source>
        <dbReference type="ARBA" id="ARBA00022946"/>
    </source>
</evidence>
<comment type="similarity">
    <text evidence="2">Belongs to the ATPase epsilon chain family.</text>
</comment>
<evidence type="ECO:0000256" key="6">
    <source>
        <dbReference type="ARBA" id="ARBA00022792"/>
    </source>
</evidence>
<dbReference type="Pfam" id="PF21334">
    <property type="entry name" value="ATPD_C_fung"/>
    <property type="match status" value="1"/>
</dbReference>
<feature type="domain" description="F1F0-ATP synthase subunit delta C-terminal" evidence="16">
    <location>
        <begin position="118"/>
        <end position="156"/>
    </location>
</feature>
<dbReference type="GO" id="GO:0005743">
    <property type="term" value="C:mitochondrial inner membrane"/>
    <property type="evidence" value="ECO:0007669"/>
    <property type="project" value="UniProtKB-SubCell"/>
</dbReference>
<keyword evidence="9" id="KW-0496">Mitochondrion</keyword>
<dbReference type="GO" id="GO:0046933">
    <property type="term" value="F:proton-transporting ATP synthase activity, rotational mechanism"/>
    <property type="evidence" value="ECO:0007669"/>
    <property type="project" value="InterPro"/>
</dbReference>
<dbReference type="PANTHER" id="PTHR28041:SF1">
    <property type="entry name" value="LARGE RIBOSOMAL SUBUNIT PROTEIN ML59"/>
    <property type="match status" value="1"/>
</dbReference>
<dbReference type="Pfam" id="PF18126">
    <property type="entry name" value="Mitoc_mL59"/>
    <property type="match status" value="1"/>
</dbReference>
<evidence type="ECO:0000256" key="9">
    <source>
        <dbReference type="ARBA" id="ARBA00023128"/>
    </source>
</evidence>
<evidence type="ECO:0000256" key="1">
    <source>
        <dbReference type="ARBA" id="ARBA00004273"/>
    </source>
</evidence>
<keyword evidence="4" id="KW-0813">Transport</keyword>
<dbReference type="PANTHER" id="PTHR28041">
    <property type="entry name" value="54S RIBOSOMAL PROTEIN L25, MITOCHONDRIAL"/>
    <property type="match status" value="1"/>
</dbReference>
<evidence type="ECO:0000313" key="17">
    <source>
        <dbReference type="EMBL" id="QWW24023.1"/>
    </source>
</evidence>
<keyword evidence="8" id="KW-0406">Ion transport</keyword>
<keyword evidence="6" id="KW-0999">Mitochondrion inner membrane</keyword>
<dbReference type="GO" id="GO:0045259">
    <property type="term" value="C:proton-transporting ATP synthase complex"/>
    <property type="evidence" value="ECO:0007669"/>
    <property type="project" value="UniProtKB-KW"/>
</dbReference>
<evidence type="ECO:0000256" key="10">
    <source>
        <dbReference type="ARBA" id="ARBA00023136"/>
    </source>
</evidence>
<feature type="domain" description="Large ribosomal subunit protein mL59" evidence="15">
    <location>
        <begin position="164"/>
        <end position="288"/>
    </location>
</feature>
<dbReference type="GO" id="GO:0005762">
    <property type="term" value="C:mitochondrial large ribosomal subunit"/>
    <property type="evidence" value="ECO:0007669"/>
    <property type="project" value="InterPro"/>
</dbReference>
<proteinExistence type="inferred from homology"/>
<keyword evidence="10" id="KW-0472">Membrane</keyword>
<protein>
    <recommendedName>
        <fullName evidence="3">ATP synthase subunit delta, mitochondrial</fullName>
    </recommendedName>
    <alternativeName>
        <fullName evidence="13">F-ATPase delta subunit</fullName>
    </alternativeName>
</protein>
<accession>A0A8F3AGR3</accession>
<dbReference type="InterPro" id="IPR001469">
    <property type="entry name" value="ATP_synth_F1_dsu/esu"/>
</dbReference>
<dbReference type="Proteomes" id="UP000825438">
    <property type="component" value="Chromosome III"/>
</dbReference>
<keyword evidence="7" id="KW-0809">Transit peptide</keyword>
<evidence type="ECO:0000259" key="14">
    <source>
        <dbReference type="Pfam" id="PF02823"/>
    </source>
</evidence>
<comment type="subcellular location">
    <subcellularLocation>
        <location evidence="1">Mitochondrion inner membrane</location>
    </subcellularLocation>
</comment>
<dbReference type="Gene3D" id="2.60.15.10">
    <property type="entry name" value="F0F1 ATP synthase delta/epsilon subunit, N-terminal"/>
    <property type="match status" value="1"/>
</dbReference>
<dbReference type="EMBL" id="CP076751">
    <property type="protein sequence ID" value="QWW24023.1"/>
    <property type="molecule type" value="Genomic_DNA"/>
</dbReference>
<organism evidence="17">
    <name type="scientific">Candidozyma auris</name>
    <name type="common">Yeast</name>
    <name type="synonym">Candida auris</name>
    <dbReference type="NCBI Taxonomy" id="498019"/>
    <lineage>
        <taxon>Eukaryota</taxon>
        <taxon>Fungi</taxon>
        <taxon>Dikarya</taxon>
        <taxon>Ascomycota</taxon>
        <taxon>Saccharomycotina</taxon>
        <taxon>Pichiomycetes</taxon>
        <taxon>Metschnikowiaceae</taxon>
        <taxon>Candidozyma</taxon>
    </lineage>
</organism>
<dbReference type="AlphaFoldDB" id="A0A8F3AGR3"/>
<keyword evidence="12" id="KW-0066">ATP synthesis</keyword>
<evidence type="ECO:0000256" key="8">
    <source>
        <dbReference type="ARBA" id="ARBA00023065"/>
    </source>
</evidence>
<evidence type="ECO:0000256" key="2">
    <source>
        <dbReference type="ARBA" id="ARBA00005712"/>
    </source>
</evidence>
<dbReference type="Pfam" id="PF02823">
    <property type="entry name" value="ATP-synt_DE_N"/>
    <property type="match status" value="1"/>
</dbReference>
<gene>
    <name evidence="17" type="ORF">CA7LBN_002857</name>
</gene>
<dbReference type="InterPro" id="IPR040922">
    <property type="entry name" value="Ribosomal_mL59_dom"/>
</dbReference>
<reference evidence="17" key="1">
    <citation type="submission" date="2021-06" db="EMBL/GenBank/DDBJ databases">
        <title>Candida auris outbreak in lebanese hospital.</title>
        <authorList>
            <person name="Finianos M."/>
        </authorList>
    </citation>
    <scope>NUCLEOTIDE SEQUENCE</scope>
    <source>
        <strain evidence="17">CA7LBN</strain>
    </source>
</reference>
<dbReference type="InterPro" id="IPR020546">
    <property type="entry name" value="ATP_synth_F1_dsu/esu_N"/>
</dbReference>
<evidence type="ECO:0000256" key="12">
    <source>
        <dbReference type="ARBA" id="ARBA00023310"/>
    </source>
</evidence>
<dbReference type="HAMAP" id="MF_00530">
    <property type="entry name" value="ATP_synth_epsil_bac"/>
    <property type="match status" value="1"/>
</dbReference>
<dbReference type="InterPro" id="IPR036771">
    <property type="entry name" value="ATPsynth_dsu/esu_N"/>
</dbReference>
<keyword evidence="11" id="KW-0139">CF(1)</keyword>
<evidence type="ECO:0000256" key="4">
    <source>
        <dbReference type="ARBA" id="ARBA00022448"/>
    </source>
</evidence>
<dbReference type="CDD" id="cd12152">
    <property type="entry name" value="F1-ATPase_delta"/>
    <property type="match status" value="1"/>
</dbReference>
<evidence type="ECO:0000256" key="13">
    <source>
        <dbReference type="ARBA" id="ARBA00031669"/>
    </source>
</evidence>